<feature type="compositionally biased region" description="Basic residues" evidence="5">
    <location>
        <begin position="439"/>
        <end position="448"/>
    </location>
</feature>
<dbReference type="Gene3D" id="1.10.287.370">
    <property type="match status" value="1"/>
</dbReference>
<feature type="coiled-coil region" evidence="4">
    <location>
        <begin position="243"/>
        <end position="304"/>
    </location>
</feature>
<reference evidence="6" key="1">
    <citation type="submission" date="2025-05" db="UniProtKB">
        <authorList>
            <consortium name="RefSeq"/>
        </authorList>
    </citation>
    <scope>NUCLEOTIDE SEQUENCE [LARGE SCALE GENOMIC DNA]</scope>
</reference>
<dbReference type="CDD" id="cd23159">
    <property type="entry name" value="Prefoldin_URI1"/>
    <property type="match status" value="1"/>
</dbReference>
<evidence type="ECO:0000256" key="2">
    <source>
        <dbReference type="ARBA" id="ARBA00023242"/>
    </source>
</evidence>
<protein>
    <submittedName>
        <fullName evidence="7">Unconventional prefoldin RPB5 interactor isoform X1</fullName>
    </submittedName>
</protein>
<comment type="similarity">
    <text evidence="3">Belongs to the RNA polymerase II subunit 5-mediating protein family.</text>
</comment>
<comment type="subcellular location">
    <subcellularLocation>
        <location evidence="1">Nucleus</location>
    </subcellularLocation>
</comment>
<feature type="region of interest" description="Disordered" evidence="5">
    <location>
        <begin position="425"/>
        <end position="448"/>
    </location>
</feature>
<dbReference type="Pfam" id="PF02996">
    <property type="entry name" value="Prefoldin"/>
    <property type="match status" value="1"/>
</dbReference>
<dbReference type="PANTHER" id="PTHR15111">
    <property type="entry name" value="RNA POLYMERASE II SUBUNIT 5-MEDIATING PROTEIN NNX3"/>
    <property type="match status" value="1"/>
</dbReference>
<organism evidence="6 7">
    <name type="scientific">Bicyclus anynana</name>
    <name type="common">Squinting bush brown butterfly</name>
    <dbReference type="NCBI Taxonomy" id="110368"/>
    <lineage>
        <taxon>Eukaryota</taxon>
        <taxon>Metazoa</taxon>
        <taxon>Ecdysozoa</taxon>
        <taxon>Arthropoda</taxon>
        <taxon>Hexapoda</taxon>
        <taxon>Insecta</taxon>
        <taxon>Pterygota</taxon>
        <taxon>Neoptera</taxon>
        <taxon>Endopterygota</taxon>
        <taxon>Lepidoptera</taxon>
        <taxon>Glossata</taxon>
        <taxon>Ditrysia</taxon>
        <taxon>Papilionoidea</taxon>
        <taxon>Nymphalidae</taxon>
        <taxon>Satyrinae</taxon>
        <taxon>Satyrini</taxon>
        <taxon>Mycalesina</taxon>
        <taxon>Bicyclus</taxon>
    </lineage>
</organism>
<dbReference type="InterPro" id="IPR004127">
    <property type="entry name" value="Prefoldin_subunit_alpha"/>
</dbReference>
<dbReference type="GeneID" id="112054226"/>
<evidence type="ECO:0000256" key="4">
    <source>
        <dbReference type="SAM" id="Coils"/>
    </source>
</evidence>
<evidence type="ECO:0000256" key="5">
    <source>
        <dbReference type="SAM" id="MobiDB-lite"/>
    </source>
</evidence>
<reference evidence="7" key="2">
    <citation type="submission" date="2025-08" db="UniProtKB">
        <authorList>
            <consortium name="RefSeq"/>
        </authorList>
    </citation>
    <scope>IDENTIFICATION</scope>
</reference>
<dbReference type="RefSeq" id="XP_052739585.1">
    <property type="nucleotide sequence ID" value="XM_052883625.1"/>
</dbReference>
<evidence type="ECO:0000256" key="3">
    <source>
        <dbReference type="ARBA" id="ARBA00038295"/>
    </source>
</evidence>
<dbReference type="InterPro" id="IPR052255">
    <property type="entry name" value="RNA_pol_II_subunit5-mediator"/>
</dbReference>
<dbReference type="InterPro" id="IPR009053">
    <property type="entry name" value="Prefoldin"/>
</dbReference>
<keyword evidence="2" id="KW-0539">Nucleus</keyword>
<evidence type="ECO:0000313" key="7">
    <source>
        <dbReference type="RefSeq" id="XP_052739585.1"/>
    </source>
</evidence>
<dbReference type="SUPFAM" id="SSF46579">
    <property type="entry name" value="Prefoldin"/>
    <property type="match status" value="1"/>
</dbReference>
<accession>A0ABM3LKK3</accession>
<keyword evidence="6" id="KW-1185">Reference proteome</keyword>
<dbReference type="PANTHER" id="PTHR15111:SF0">
    <property type="entry name" value="UNCONVENTIONAL PREFOLDIN RPB5 INTERACTOR 1"/>
    <property type="match status" value="1"/>
</dbReference>
<evidence type="ECO:0000313" key="6">
    <source>
        <dbReference type="Proteomes" id="UP001652582"/>
    </source>
</evidence>
<dbReference type="Proteomes" id="UP001652582">
    <property type="component" value="Chromosome 1"/>
</dbReference>
<name>A0ABM3LKK3_BICAN</name>
<gene>
    <name evidence="7" type="primary">LOC112054226</name>
</gene>
<keyword evidence="4" id="KW-0175">Coiled coil</keyword>
<proteinExistence type="inferred from homology"/>
<evidence type="ECO:0000256" key="1">
    <source>
        <dbReference type="ARBA" id="ARBA00004123"/>
    </source>
</evidence>
<sequence length="448" mass="52247">MNILDDIYKNSLQRSEKNIKFWEEYLQNLTSLDFSVYSDKLSVPILVPIGNKILFRGSLKHTNEVTVALGADYFTKCSVKQAEVLRQHRIKDAKCKLETLNKEKEYLESQISFGKGTIHDNQGQDIIEECSEEEDKVWREQHREKVREYYQNKKNKKSEKSPISDEDLWSRLEELELQEELENELSHDGNQRELDDSDANVYDSFIIKEDDVSNIPVDQTTERQDVPHITHNFPKNTSKVDLLLQVIDRQKMLEEKLSELKTRDRVETKTESDLMSRLDEMEQIDELEDEMNRLDEIIDEDDEEVTNDSVKSEDTTKVTRSVSFADQYDGKTIEINFKHSNIGGPEEDYVEEKGITKPSDIYKAYSTLFSNETSSILKKSKYDDKIDNVCEHVVTDPIKVPQHVGHVDDVKTIVVKDVIERSDNNENKVCYDTRPTSLFKKKRQQQKS</sequence>